<sequence length="248" mass="27238">MLPNPFTSRILVELIITLILEDMRESVFESMTYKQWQLAVKTKVDNSINLHNHLADLDFFVLLSSVLGQIESVSQANYAAGNTFQDAVARHKVSLNLPALSLDLTSVTDVGFVANQIRTGGINQVQWRVEGLAIVSFGHGRHLPRPRECMLRRAPSPDDGRPRVSPGDVHGIMTLTPWDQLQQESTIRTYRRFGTSVMTGELNTAGTTSVTGGSVNPTAMLLQALQLSDAVEKTNAVAQLWRSGLPSS</sequence>
<keyword evidence="5" id="KW-1185">Reference proteome</keyword>
<dbReference type="OrthoDB" id="329835at2759"/>
<accession>A0A420YI92</accession>
<dbReference type="GO" id="GO:0004312">
    <property type="term" value="F:fatty acid synthase activity"/>
    <property type="evidence" value="ECO:0007669"/>
    <property type="project" value="TreeGrafter"/>
</dbReference>
<organism evidence="4 5">
    <name type="scientific">Coniochaeta pulveracea</name>
    <dbReference type="NCBI Taxonomy" id="177199"/>
    <lineage>
        <taxon>Eukaryota</taxon>
        <taxon>Fungi</taxon>
        <taxon>Dikarya</taxon>
        <taxon>Ascomycota</taxon>
        <taxon>Pezizomycotina</taxon>
        <taxon>Sordariomycetes</taxon>
        <taxon>Sordariomycetidae</taxon>
        <taxon>Coniochaetales</taxon>
        <taxon>Coniochaetaceae</taxon>
        <taxon>Coniochaeta</taxon>
    </lineage>
</organism>
<name>A0A420YI92_9PEZI</name>
<dbReference type="InterPro" id="IPR036291">
    <property type="entry name" value="NAD(P)-bd_dom_sf"/>
</dbReference>
<keyword evidence="1" id="KW-0596">Phosphopantetheine</keyword>
<comment type="caution">
    <text evidence="4">The sequence shown here is derived from an EMBL/GenBank/DDBJ whole genome shotgun (WGS) entry which is preliminary data.</text>
</comment>
<feature type="domain" description="Ketoreductase (KR)" evidence="3">
    <location>
        <begin position="23"/>
        <end position="108"/>
    </location>
</feature>
<dbReference type="Proteomes" id="UP000275385">
    <property type="component" value="Unassembled WGS sequence"/>
</dbReference>
<evidence type="ECO:0000313" key="4">
    <source>
        <dbReference type="EMBL" id="RKU47565.1"/>
    </source>
</evidence>
<evidence type="ECO:0000256" key="1">
    <source>
        <dbReference type="ARBA" id="ARBA00022450"/>
    </source>
</evidence>
<dbReference type="InterPro" id="IPR050091">
    <property type="entry name" value="PKS_NRPS_Biosynth_Enz"/>
</dbReference>
<dbReference type="SUPFAM" id="SSF51735">
    <property type="entry name" value="NAD(P)-binding Rossmann-fold domains"/>
    <property type="match status" value="1"/>
</dbReference>
<dbReference type="Pfam" id="PF08659">
    <property type="entry name" value="KR"/>
    <property type="match status" value="1"/>
</dbReference>
<evidence type="ECO:0000256" key="2">
    <source>
        <dbReference type="ARBA" id="ARBA00022553"/>
    </source>
</evidence>
<dbReference type="GO" id="GO:0044550">
    <property type="term" value="P:secondary metabolite biosynthetic process"/>
    <property type="evidence" value="ECO:0007669"/>
    <property type="project" value="TreeGrafter"/>
</dbReference>
<evidence type="ECO:0000313" key="5">
    <source>
        <dbReference type="Proteomes" id="UP000275385"/>
    </source>
</evidence>
<dbReference type="AlphaFoldDB" id="A0A420YI92"/>
<dbReference type="Gene3D" id="3.40.50.720">
    <property type="entry name" value="NAD(P)-binding Rossmann-like Domain"/>
    <property type="match status" value="1"/>
</dbReference>
<protein>
    <recommendedName>
        <fullName evidence="3">Ketoreductase (KR) domain-containing protein</fullName>
    </recommendedName>
</protein>
<gene>
    <name evidence="4" type="ORF">DL546_006926</name>
</gene>
<dbReference type="PANTHER" id="PTHR43775:SF29">
    <property type="entry name" value="ASPERFURANONE POLYKETIDE SYNTHASE AFOG-RELATED"/>
    <property type="match status" value="1"/>
</dbReference>
<dbReference type="InterPro" id="IPR013968">
    <property type="entry name" value="PKS_KR"/>
</dbReference>
<evidence type="ECO:0000259" key="3">
    <source>
        <dbReference type="Pfam" id="PF08659"/>
    </source>
</evidence>
<keyword evidence="2" id="KW-0597">Phosphoprotein</keyword>
<reference evidence="4 5" key="1">
    <citation type="submission" date="2018-08" db="EMBL/GenBank/DDBJ databases">
        <title>Draft genome of the lignicolous fungus Coniochaeta pulveracea.</title>
        <authorList>
            <person name="Borstlap C.J."/>
            <person name="De Witt R.N."/>
            <person name="Botha A."/>
            <person name="Volschenk H."/>
        </authorList>
    </citation>
    <scope>NUCLEOTIDE SEQUENCE [LARGE SCALE GENOMIC DNA]</scope>
    <source>
        <strain evidence="4 5">CAB683</strain>
    </source>
</reference>
<proteinExistence type="predicted"/>
<dbReference type="STRING" id="177199.A0A420YI92"/>
<dbReference type="PANTHER" id="PTHR43775">
    <property type="entry name" value="FATTY ACID SYNTHASE"/>
    <property type="match status" value="1"/>
</dbReference>
<dbReference type="EMBL" id="QVQW01000008">
    <property type="protein sequence ID" value="RKU47565.1"/>
    <property type="molecule type" value="Genomic_DNA"/>
</dbReference>
<dbReference type="GO" id="GO:0006633">
    <property type="term" value="P:fatty acid biosynthetic process"/>
    <property type="evidence" value="ECO:0007669"/>
    <property type="project" value="TreeGrafter"/>
</dbReference>